<sequence>MTRDALATASDLLASAAQSADSDDDGQRLSELADQLDRLSTADEGPDHGRLARIQNALHDLEDSTDGDATDAIVEAHEHVKEYRSGVEGV</sequence>
<dbReference type="RefSeq" id="WP_170093479.1">
    <property type="nucleotide sequence ID" value="NZ_WOYG01000001.1"/>
</dbReference>
<evidence type="ECO:0000313" key="1">
    <source>
        <dbReference type="EMBL" id="NLV09671.1"/>
    </source>
</evidence>
<comment type="caution">
    <text evidence="1">The sequence shown here is derived from an EMBL/GenBank/DDBJ whole genome shotgun (WGS) entry which is preliminary data.</text>
</comment>
<gene>
    <name evidence="1" type="ORF">GOC74_06975</name>
</gene>
<protein>
    <submittedName>
        <fullName evidence="1">Uncharacterized protein</fullName>
    </submittedName>
</protein>
<dbReference type="AlphaFoldDB" id="A0A847UEZ9"/>
<dbReference type="Pfam" id="PF24430">
    <property type="entry name" value="DUF7553"/>
    <property type="match status" value="1"/>
</dbReference>
<evidence type="ECO:0000313" key="2">
    <source>
        <dbReference type="Proteomes" id="UP000608662"/>
    </source>
</evidence>
<organism evidence="1 2">
    <name type="scientific">Halomicrobium mukohataei</name>
    <dbReference type="NCBI Taxonomy" id="57705"/>
    <lineage>
        <taxon>Archaea</taxon>
        <taxon>Methanobacteriati</taxon>
        <taxon>Methanobacteriota</taxon>
        <taxon>Stenosarchaea group</taxon>
        <taxon>Halobacteria</taxon>
        <taxon>Halobacteriales</taxon>
        <taxon>Haloarculaceae</taxon>
        <taxon>Halomicrobium</taxon>
    </lineage>
</organism>
<dbReference type="Proteomes" id="UP000608662">
    <property type="component" value="Unassembled WGS sequence"/>
</dbReference>
<accession>A0A847UEZ9</accession>
<dbReference type="GeneID" id="94362524"/>
<proteinExistence type="predicted"/>
<reference evidence="1" key="1">
    <citation type="submission" date="2019-12" db="EMBL/GenBank/DDBJ databases">
        <title>Whole-genome sequence of Halomicrobium mukohataei pws1.</title>
        <authorList>
            <person name="Verma D.K."/>
            <person name="Gopal K."/>
            <person name="Prasad E.S."/>
        </authorList>
    </citation>
    <scope>NUCLEOTIDE SEQUENCE</scope>
    <source>
        <strain evidence="1">Pws1</strain>
    </source>
</reference>
<dbReference type="OrthoDB" id="197463at2157"/>
<name>A0A847UEZ9_9EURY</name>
<dbReference type="InterPro" id="IPR055975">
    <property type="entry name" value="DUF7553"/>
</dbReference>
<dbReference type="EMBL" id="WOYG01000001">
    <property type="protein sequence ID" value="NLV09671.1"/>
    <property type="molecule type" value="Genomic_DNA"/>
</dbReference>